<evidence type="ECO:0000259" key="1">
    <source>
        <dbReference type="Pfam" id="PF23074"/>
    </source>
</evidence>
<keyword evidence="3" id="KW-1185">Reference proteome</keyword>
<dbReference type="Proteomes" id="UP001320420">
    <property type="component" value="Unassembled WGS sequence"/>
</dbReference>
<evidence type="ECO:0000313" key="3">
    <source>
        <dbReference type="Proteomes" id="UP001320420"/>
    </source>
</evidence>
<reference evidence="2 3" key="1">
    <citation type="submission" date="2024-02" db="EMBL/GenBank/DDBJ databases">
        <title>De novo assembly and annotation of 12 fungi associated with fruit tree decline syndrome in Ontario, Canada.</title>
        <authorList>
            <person name="Sulman M."/>
            <person name="Ellouze W."/>
            <person name="Ilyukhin E."/>
        </authorList>
    </citation>
    <scope>NUCLEOTIDE SEQUENCE [LARGE SCALE GENOMIC DNA]</scope>
    <source>
        <strain evidence="2 3">M11/M66-122</strain>
    </source>
</reference>
<evidence type="ECO:0000313" key="2">
    <source>
        <dbReference type="EMBL" id="KAK7755584.1"/>
    </source>
</evidence>
<feature type="domain" description="PH" evidence="1">
    <location>
        <begin position="3"/>
        <end position="87"/>
    </location>
</feature>
<dbReference type="EMBL" id="JAKJXP020000012">
    <property type="protein sequence ID" value="KAK7755584.1"/>
    <property type="molecule type" value="Genomic_DNA"/>
</dbReference>
<name>A0AAN9YV82_9PEZI</name>
<proteinExistence type="predicted"/>
<protein>
    <recommendedName>
        <fullName evidence="1">PH domain-containing protein</fullName>
    </recommendedName>
</protein>
<gene>
    <name evidence="2" type="ORF">SLS62_002519</name>
</gene>
<dbReference type="InterPro" id="IPR057081">
    <property type="entry name" value="PH_N"/>
</dbReference>
<organism evidence="2 3">
    <name type="scientific">Diatrype stigma</name>
    <dbReference type="NCBI Taxonomy" id="117547"/>
    <lineage>
        <taxon>Eukaryota</taxon>
        <taxon>Fungi</taxon>
        <taxon>Dikarya</taxon>
        <taxon>Ascomycota</taxon>
        <taxon>Pezizomycotina</taxon>
        <taxon>Sordariomycetes</taxon>
        <taxon>Xylariomycetidae</taxon>
        <taxon>Xylariales</taxon>
        <taxon>Diatrypaceae</taxon>
        <taxon>Diatrype</taxon>
    </lineage>
</organism>
<dbReference type="Pfam" id="PF23074">
    <property type="entry name" value="PH_FT_N"/>
    <property type="match status" value="1"/>
</dbReference>
<comment type="caution">
    <text evidence="2">The sequence shown here is derived from an EMBL/GenBank/DDBJ whole genome shotgun (WGS) entry which is preliminary data.</text>
</comment>
<sequence>MQRFDNDQLSVVFFLQDDPPAPYIYIRTRKDHNEPPWVSVLGAHELVISRDPKSDATLVLSRWSARNQKPKPWARLQFTTWEGRLVFCFLLGSLLYTKFRDNARKEVSSDWLTVPFRAELVLFHWTFVALKADSPLVVNMHPNEFKLHHETSLFMA</sequence>
<dbReference type="AlphaFoldDB" id="A0AAN9YV82"/>
<accession>A0AAN9YV82</accession>